<organism evidence="5 6">
    <name type="scientific">Dekkera bruxellensis</name>
    <name type="common">Brettanomyces custersii</name>
    <dbReference type="NCBI Taxonomy" id="5007"/>
    <lineage>
        <taxon>Eukaryota</taxon>
        <taxon>Fungi</taxon>
        <taxon>Dikarya</taxon>
        <taxon>Ascomycota</taxon>
        <taxon>Saccharomycotina</taxon>
        <taxon>Pichiomycetes</taxon>
        <taxon>Pichiales</taxon>
        <taxon>Pichiaceae</taxon>
        <taxon>Brettanomyces</taxon>
    </lineage>
</organism>
<sequence length="687" mass="77787">MASHSNNSARTSAGPQGMSSSKDLLNATHRRFSDPKRSPSAKRSPSILVTDARKGYVKAPFAGHRLQQIQRAQHNNVSAPSSRMNNALKFMRPRQSTGRYANISVTKLTSNISDVPSSARHAAPRYLSSGSRYNKGQNGIRPIPQFLRALPSRTSKSLQRLVLIPDEATMAETQPESGSAPLQQQEATTENIFLSGYKRTRAESMSKEQRELEYPRVTAYLIAEGFNLTLISKFLKKYHHVLPRLYDDMLYVPYSLPLLPGDDGYRVKSNDSARNEHGNELMEQFIDRSEEKEHHYEFYSGEDVENNAIVSSNNEAYVGQGSNVSEFNPSEPQYFVSASPAESIIEEYVDDDNAYQSKTYSKVNHDEKESSNKNYPTIIPAEKGLHLSKRRRSELPDLSKHAEMFILNYGVVVFWNFSEIHEKNVLADLAFAKLDQVEFSSDEEDDDKDDDDDDGEDGDDENSTESQESNSNDSSDHSDDEDSQPQLLIKPVPEQDIEMEDFHFEYNKEVPTPRIFNDMITLKSGDHLIKLTISHAIAQSTKLCMFESKMSLILNSISKLPKIMALTGRLKNYTGKKLLMKTGGLLQLRSEVNLSSNVLDTPEYFWSIEPGLHPLYVAIREYLEIDQRVEVINDRCKVFLDFFDIVSDTLEENHMVRVSKILIIAIGLSLVVSAFEIVVRFLLIHND</sequence>
<feature type="domain" description="DUF155" evidence="4">
    <location>
        <begin position="404"/>
        <end position="633"/>
    </location>
</feature>
<evidence type="ECO:0000313" key="5">
    <source>
        <dbReference type="EMBL" id="VUG17086.1"/>
    </source>
</evidence>
<keyword evidence="3" id="KW-1133">Transmembrane helix</keyword>
<keyword evidence="3" id="KW-0812">Transmembrane</keyword>
<keyword evidence="3" id="KW-0472">Membrane</keyword>
<comment type="similarity">
    <text evidence="1">Belongs to the RMD1/sif2 family.</text>
</comment>
<accession>A0A7D9GYA7</accession>
<feature type="compositionally biased region" description="Acidic residues" evidence="2">
    <location>
        <begin position="440"/>
        <end position="463"/>
    </location>
</feature>
<evidence type="ECO:0000259" key="4">
    <source>
        <dbReference type="Pfam" id="PF02582"/>
    </source>
</evidence>
<dbReference type="InterPro" id="IPR003734">
    <property type="entry name" value="DUF155"/>
</dbReference>
<dbReference type="GO" id="GO:0005739">
    <property type="term" value="C:mitochondrion"/>
    <property type="evidence" value="ECO:0007669"/>
    <property type="project" value="UniProtKB-ARBA"/>
</dbReference>
<dbReference type="PANTHER" id="PTHR16255:SF4">
    <property type="entry name" value="SPORULATION PROTEIN RMD8"/>
    <property type="match status" value="1"/>
</dbReference>
<evidence type="ECO:0000256" key="2">
    <source>
        <dbReference type="SAM" id="MobiDB-lite"/>
    </source>
</evidence>
<dbReference type="PANTHER" id="PTHR16255">
    <property type="entry name" value="REQUIRED FOR MEIOTIC NUCLEAR DIVISION PROTEIN 1 HOMOLOG"/>
    <property type="match status" value="1"/>
</dbReference>
<dbReference type="EMBL" id="CABFWN010000001">
    <property type="protein sequence ID" value="VUG17086.1"/>
    <property type="molecule type" value="Genomic_DNA"/>
</dbReference>
<name>A0A7D9GYA7_DEKBR</name>
<dbReference type="AlphaFoldDB" id="A0A7D9GYA7"/>
<evidence type="ECO:0000256" key="3">
    <source>
        <dbReference type="SAM" id="Phobius"/>
    </source>
</evidence>
<proteinExistence type="inferred from homology"/>
<evidence type="ECO:0000256" key="1">
    <source>
        <dbReference type="ARBA" id="ARBA00008306"/>
    </source>
</evidence>
<feature type="compositionally biased region" description="Low complexity" evidence="2">
    <location>
        <begin position="464"/>
        <end position="473"/>
    </location>
</feature>
<feature type="transmembrane region" description="Helical" evidence="3">
    <location>
        <begin position="661"/>
        <end position="683"/>
    </location>
</feature>
<keyword evidence="6" id="KW-1185">Reference proteome</keyword>
<dbReference type="InterPro" id="IPR051624">
    <property type="entry name" value="RMD1/Sad1-interacting"/>
</dbReference>
<evidence type="ECO:0000313" key="6">
    <source>
        <dbReference type="Proteomes" id="UP000478008"/>
    </source>
</evidence>
<feature type="region of interest" description="Disordered" evidence="2">
    <location>
        <begin position="438"/>
        <end position="484"/>
    </location>
</feature>
<feature type="region of interest" description="Disordered" evidence="2">
    <location>
        <begin position="1"/>
        <end position="49"/>
    </location>
</feature>
<dbReference type="Pfam" id="PF02582">
    <property type="entry name" value="DUF155"/>
    <property type="match status" value="1"/>
</dbReference>
<protein>
    <submittedName>
        <fullName evidence="5">DEBR0S1_32858g1_1</fullName>
    </submittedName>
</protein>
<reference evidence="5 6" key="1">
    <citation type="submission" date="2019-07" db="EMBL/GenBank/DDBJ databases">
        <authorList>
            <person name="Friedrich A."/>
            <person name="Schacherer J."/>
        </authorList>
    </citation>
    <scope>NUCLEOTIDE SEQUENCE [LARGE SCALE GENOMIC DNA]</scope>
</reference>
<feature type="compositionally biased region" description="Polar residues" evidence="2">
    <location>
        <begin position="1"/>
        <end position="23"/>
    </location>
</feature>
<dbReference type="Proteomes" id="UP000478008">
    <property type="component" value="Unassembled WGS sequence"/>
</dbReference>
<gene>
    <name evidence="5" type="primary">RMD8</name>
    <name evidence="5" type="ORF">DEBR0S1_32858G</name>
</gene>